<reference evidence="3" key="1">
    <citation type="submission" date="2023-07" db="EMBL/GenBank/DDBJ databases">
        <title>Bird 10,000 Genomes (B10K) Project - Family phase.</title>
        <authorList>
            <person name="Zhang G."/>
        </authorList>
    </citation>
    <scope>NUCLEOTIDE SEQUENCE [LARGE SCALE GENOMIC DNA]</scope>
</reference>
<organism evidence="2 3">
    <name type="scientific">Nothocercus nigrocapillus</name>
    <dbReference type="NCBI Taxonomy" id="1977171"/>
    <lineage>
        <taxon>Eukaryota</taxon>
        <taxon>Metazoa</taxon>
        <taxon>Chordata</taxon>
        <taxon>Craniata</taxon>
        <taxon>Vertebrata</taxon>
        <taxon>Euteleostomi</taxon>
        <taxon>Archelosauria</taxon>
        <taxon>Archosauria</taxon>
        <taxon>Dinosauria</taxon>
        <taxon>Saurischia</taxon>
        <taxon>Theropoda</taxon>
        <taxon>Coelurosauria</taxon>
        <taxon>Aves</taxon>
        <taxon>Palaeognathae</taxon>
        <taxon>Tinamiformes</taxon>
        <taxon>Tinamidae</taxon>
        <taxon>Nothocercus</taxon>
    </lineage>
</organism>
<evidence type="ECO:0000313" key="2">
    <source>
        <dbReference type="EMBL" id="NXD18470.1"/>
    </source>
</evidence>
<accession>A0A851TSQ9</accession>
<evidence type="ECO:0000256" key="1">
    <source>
        <dbReference type="SAM" id="MobiDB-lite"/>
    </source>
</evidence>
<protein>
    <submittedName>
        <fullName evidence="2">3BP5L protein</fullName>
    </submittedName>
</protein>
<gene>
    <name evidence="2" type="primary">Sh3bp5l</name>
    <name evidence="2" type="ORF">NOTNIG_R14598</name>
</gene>
<comment type="caution">
    <text evidence="2">The sequence shown here is derived from an EMBL/GenBank/DDBJ whole genome shotgun (WGS) entry which is preliminary data.</text>
</comment>
<dbReference type="AlphaFoldDB" id="A0A851TSQ9"/>
<evidence type="ECO:0000313" key="3">
    <source>
        <dbReference type="Proteomes" id="UP000661971"/>
    </source>
</evidence>
<dbReference type="EMBL" id="WBNA01000871">
    <property type="protein sequence ID" value="NXD18470.1"/>
    <property type="molecule type" value="Genomic_DNA"/>
</dbReference>
<proteinExistence type="predicted"/>
<dbReference type="Proteomes" id="UP000661971">
    <property type="component" value="Unassembled WGS sequence"/>
</dbReference>
<feature type="compositionally biased region" description="Basic residues" evidence="1">
    <location>
        <begin position="45"/>
        <end position="55"/>
    </location>
</feature>
<name>A0A851TSQ9_9AVES</name>
<feature type="non-terminal residue" evidence="2">
    <location>
        <position position="1"/>
    </location>
</feature>
<feature type="region of interest" description="Disordered" evidence="1">
    <location>
        <begin position="33"/>
        <end position="55"/>
    </location>
</feature>
<feature type="non-terminal residue" evidence="2">
    <location>
        <position position="55"/>
    </location>
</feature>
<sequence>APDDGASVLSLQTIASDLQKFDSVEHLLGMADAASLHGPEEPERRRCRHQRSVSL</sequence>
<keyword evidence="3" id="KW-1185">Reference proteome</keyword>